<evidence type="ECO:0000256" key="3">
    <source>
        <dbReference type="ARBA" id="ARBA00009850"/>
    </source>
</evidence>
<dbReference type="PROSITE" id="PS00768">
    <property type="entry name" value="TRANSTHYRETIN_1"/>
    <property type="match status" value="1"/>
</dbReference>
<protein>
    <recommendedName>
        <fullName evidence="5">hydroxyisourate hydrolase</fullName>
        <ecNumber evidence="5">3.5.2.17</ecNumber>
    </recommendedName>
</protein>
<dbReference type="InterPro" id="IPR023416">
    <property type="entry name" value="Transthyretin/HIU_hydrolase_d"/>
</dbReference>
<comment type="function">
    <text evidence="2">Catalyzes the hydrolysis of 5-hydroxyisourate (HIU) to 2-oxo-4-hydroxy-4-carboxy-5-ureidoimidazoline (OHCU).</text>
</comment>
<comment type="catalytic activity">
    <reaction evidence="1">
        <text>5-hydroxyisourate + H2O = 5-hydroxy-2-oxo-4-ureido-2,5-dihydro-1H-imidazole-5-carboxylate + H(+)</text>
        <dbReference type="Rhea" id="RHEA:23736"/>
        <dbReference type="ChEBI" id="CHEBI:15377"/>
        <dbReference type="ChEBI" id="CHEBI:15378"/>
        <dbReference type="ChEBI" id="CHEBI:18072"/>
        <dbReference type="ChEBI" id="CHEBI:58639"/>
        <dbReference type="EC" id="3.5.2.17"/>
    </reaction>
</comment>
<feature type="domain" description="Transthyretin/hydroxyisourate hydrolase" evidence="8">
    <location>
        <begin position="4"/>
        <end position="108"/>
    </location>
</feature>
<dbReference type="InterPro" id="IPR000895">
    <property type="entry name" value="Transthyretin/HIU_hydrolase"/>
</dbReference>
<dbReference type="PANTHER" id="PTHR10395:SF7">
    <property type="entry name" value="5-HYDROXYISOURATE HYDROLASE"/>
    <property type="match status" value="1"/>
</dbReference>
<evidence type="ECO:0000256" key="1">
    <source>
        <dbReference type="ARBA" id="ARBA00001043"/>
    </source>
</evidence>
<dbReference type="EC" id="3.5.2.17" evidence="5"/>
<dbReference type="NCBIfam" id="TIGR02962">
    <property type="entry name" value="hdxy_isourate"/>
    <property type="match status" value="1"/>
</dbReference>
<evidence type="ECO:0000256" key="4">
    <source>
        <dbReference type="ARBA" id="ARBA00011881"/>
    </source>
</evidence>
<dbReference type="EMBL" id="CABQ01000105">
    <property type="protein sequence ID" value="CBI07562.1"/>
    <property type="molecule type" value="Genomic_DNA"/>
</dbReference>
<keyword evidence="7" id="KW-0378">Hydrolase</keyword>
<comment type="caution">
    <text evidence="9">The sequence shown here is derived from an EMBL/GenBank/DDBJ whole genome shotgun (WGS) entry which is preliminary data.</text>
</comment>
<proteinExistence type="inferred from homology"/>
<sequence>MISITTHILDVVLGKPASGVVVQLHFLENGEWKQLAASSTDADGRCRDLGKPTFAGTYRLTFAVQDYFIRQNRNCFYPEIYIVANIRAEQHYHLPLLLSDNSYTTYRGS</sequence>
<dbReference type="CDD" id="cd05822">
    <property type="entry name" value="TLP_HIUase"/>
    <property type="match status" value="1"/>
</dbReference>
<comment type="similarity">
    <text evidence="3">Belongs to the transthyretin family. 5-hydroxyisourate hydrolase subfamily.</text>
</comment>
<dbReference type="InterPro" id="IPR014306">
    <property type="entry name" value="Hydroxyisourate_hydrolase"/>
</dbReference>
<dbReference type="AlphaFoldDB" id="E6QJZ5"/>
<dbReference type="PANTHER" id="PTHR10395">
    <property type="entry name" value="URICASE AND TRANSTHYRETIN-RELATED"/>
    <property type="match status" value="1"/>
</dbReference>
<evidence type="ECO:0000313" key="9">
    <source>
        <dbReference type="EMBL" id="CBI07562.1"/>
    </source>
</evidence>
<dbReference type="GO" id="GO:0033971">
    <property type="term" value="F:hydroxyisourate hydrolase activity"/>
    <property type="evidence" value="ECO:0007669"/>
    <property type="project" value="UniProtKB-EC"/>
</dbReference>
<dbReference type="SUPFAM" id="SSF49472">
    <property type="entry name" value="Transthyretin (synonym: prealbumin)"/>
    <property type="match status" value="1"/>
</dbReference>
<dbReference type="Pfam" id="PF00576">
    <property type="entry name" value="Transthyretin"/>
    <property type="match status" value="1"/>
</dbReference>
<comment type="subunit">
    <text evidence="4">Homotetramer.</text>
</comment>
<evidence type="ECO:0000256" key="5">
    <source>
        <dbReference type="ARBA" id="ARBA00012609"/>
    </source>
</evidence>
<organism evidence="9">
    <name type="scientific">mine drainage metagenome</name>
    <dbReference type="NCBI Taxonomy" id="410659"/>
    <lineage>
        <taxon>unclassified sequences</taxon>
        <taxon>metagenomes</taxon>
        <taxon>ecological metagenomes</taxon>
    </lineage>
</organism>
<dbReference type="InterPro" id="IPR036817">
    <property type="entry name" value="Transthyretin/HIU_hydrolase_sf"/>
</dbReference>
<dbReference type="Gene3D" id="2.60.40.180">
    <property type="entry name" value="Transthyretin/hydroxyisourate hydrolase domain"/>
    <property type="match status" value="1"/>
</dbReference>
<keyword evidence="6" id="KW-0659">Purine metabolism</keyword>
<dbReference type="GO" id="GO:0006144">
    <property type="term" value="P:purine nucleobase metabolic process"/>
    <property type="evidence" value="ECO:0007669"/>
    <property type="project" value="UniProtKB-KW"/>
</dbReference>
<dbReference type="PRINTS" id="PR00189">
    <property type="entry name" value="TRNSTHYRETIN"/>
</dbReference>
<evidence type="ECO:0000259" key="8">
    <source>
        <dbReference type="Pfam" id="PF00576"/>
    </source>
</evidence>
<evidence type="ECO:0000256" key="7">
    <source>
        <dbReference type="ARBA" id="ARBA00022801"/>
    </source>
</evidence>
<dbReference type="InterPro" id="IPR023418">
    <property type="entry name" value="Thyroxine_BS"/>
</dbReference>
<evidence type="ECO:0000256" key="6">
    <source>
        <dbReference type="ARBA" id="ARBA00022631"/>
    </source>
</evidence>
<accession>E6QJZ5</accession>
<reference evidence="9" key="1">
    <citation type="submission" date="2009-10" db="EMBL/GenBank/DDBJ databases">
        <title>Diversity of trophic interactions inside an arsenic-rich microbial ecosystem.</title>
        <authorList>
            <person name="Bertin P.N."/>
            <person name="Heinrich-Salmeron A."/>
            <person name="Pelletier E."/>
            <person name="Goulhen-Chollet F."/>
            <person name="Arsene-Ploetze F."/>
            <person name="Gallien S."/>
            <person name="Calteau A."/>
            <person name="Vallenet D."/>
            <person name="Casiot C."/>
            <person name="Chane-Woon-Ming B."/>
            <person name="Giloteaux L."/>
            <person name="Barakat M."/>
            <person name="Bonnefoy V."/>
            <person name="Bruneel O."/>
            <person name="Chandler M."/>
            <person name="Cleiss J."/>
            <person name="Duran R."/>
            <person name="Elbaz-Poulichet F."/>
            <person name="Fonknechten N."/>
            <person name="Lauga B."/>
            <person name="Mornico D."/>
            <person name="Ortet P."/>
            <person name="Schaeffer C."/>
            <person name="Siguier P."/>
            <person name="Alexander Thil Smith A."/>
            <person name="Van Dorsselaer A."/>
            <person name="Weissenbach J."/>
            <person name="Medigue C."/>
            <person name="Le Paslier D."/>
        </authorList>
    </citation>
    <scope>NUCLEOTIDE SEQUENCE</scope>
</reference>
<gene>
    <name evidence="9" type="ORF">CARN6_0912</name>
</gene>
<evidence type="ECO:0000256" key="2">
    <source>
        <dbReference type="ARBA" id="ARBA00002704"/>
    </source>
</evidence>
<name>E6QJZ5_9ZZZZ</name>